<keyword evidence="2" id="KW-0040">ANK repeat</keyword>
<dbReference type="PROSITE" id="PS50297">
    <property type="entry name" value="ANK_REP_REGION"/>
    <property type="match status" value="1"/>
</dbReference>
<feature type="repeat" description="ANK" evidence="2">
    <location>
        <begin position="699"/>
        <end position="731"/>
    </location>
</feature>
<evidence type="ECO:0000259" key="4">
    <source>
        <dbReference type="PROSITE" id="PS00028"/>
    </source>
</evidence>
<feature type="domain" description="C2H2-type" evidence="4">
    <location>
        <begin position="1007"/>
        <end position="1030"/>
    </location>
</feature>
<organism evidence="5 6">
    <name type="scientific">Paecilomyces lecythidis</name>
    <dbReference type="NCBI Taxonomy" id="3004212"/>
    <lineage>
        <taxon>Eukaryota</taxon>
        <taxon>Fungi</taxon>
        <taxon>Dikarya</taxon>
        <taxon>Ascomycota</taxon>
        <taxon>Pezizomycotina</taxon>
        <taxon>Eurotiomycetes</taxon>
        <taxon>Eurotiomycetidae</taxon>
        <taxon>Eurotiales</taxon>
        <taxon>Thermoascaceae</taxon>
        <taxon>Paecilomyces</taxon>
    </lineage>
</organism>
<dbReference type="Pfam" id="PF22939">
    <property type="entry name" value="WHD_GPIID"/>
    <property type="match status" value="1"/>
</dbReference>
<sequence>MVDPLSVTSLIIDIGTLITKIISYAKAVRDARSDTQKLIEELFAVKGILEHLSTQVGPQDLNAPPLNSEPLALFNPELLESTLRTTHEFIQSLLSDLEEPESRFKRLKAKLEWPLTKERADTHLLRLERVKSWLILVLTSDNSALQRDVHRQITSLAESLEKDLKVRDDERAHAARRDLFNWLAPVNPIGVHLRASKARERETGKWFLDGIFRNWMKDSSAYRPILFLMGKSGIGKTTLFAHAVDELMSMSSSDQEFTFAYFYCTFGDTASQDTVNILGSFVAQLSETNPSILEATWPLYEKATKLNAHTSPIDITPVEDAIVKHASGSRRVILLVDAINESAHMENIKCSLLRLSDLASNLRILVTGTTDVFSLEHASIVNMNGIIVKSDIHSFVQSELQQNETLRNLSPKTKEQILATIVEGADGSFRWAKLSVENLATCRTAKSIREALQTLPGTLRETYVQILERISPKDRELGRKALFWLSFSKRPLTLRELNVAVVLDEECTVFDEDLVLIPPGILLQICQGLITEDEFGHLNLAHVSIKDFLTSEWIRSSSVPFFSLDHETADKTIMQQCLTYLCLDNFRSGYVSSADSIASRQDENPLLEYASYFWASHCRGTDFDIRDRQLVNKLFESRSLPRRGNFGVWVQTLIPEVKISNFETTQPLYYAASFGLVPVVKAILASDPDVDIDARGGRFQSTPLFVACWRGYYEVVELLLQAGANPHLKDLGSGMTVLSLIKTRRHPRLQAILSVNRQKRIQLRPSMESLSRSAEFASGRTPEDIAWSDSNTEVDSNSENNEEAGITDREGEGMFSNAVSSLLEPTLEGFITHIIQLNPRLEPALVSRFANAQVSRYERIVKLQQEHSQAVIDRSCPSGKYCFALGGTASLLQPSKNSADSSLITDFSNDRQYRSSNTEGVAEYVTHLPPEIPIPPVSRLPARFECPICFRVTMCLKASDWITHVYEDVEPFTCTFPGCSDPKSYRRQADWKRHEDKTHWKYDWRECSYPGCSHKFSRADMFREHLIREHNTLGWNRTSIDHNRRLQEMTEQWRKGTKQIPRKQELCPFCGEICRNSKMPTTHMGKHLEQLAMSVLEVAMQNGTLHDPSDAK</sequence>
<dbReference type="InterPro" id="IPR027417">
    <property type="entry name" value="P-loop_NTPase"/>
</dbReference>
<feature type="region of interest" description="Disordered" evidence="3">
    <location>
        <begin position="772"/>
        <end position="811"/>
    </location>
</feature>
<dbReference type="PROSITE" id="PS00028">
    <property type="entry name" value="ZINC_FINGER_C2H2_1"/>
    <property type="match status" value="1"/>
</dbReference>
<name>A0ABR3YF95_9EURO</name>
<evidence type="ECO:0000256" key="3">
    <source>
        <dbReference type="SAM" id="MobiDB-lite"/>
    </source>
</evidence>
<dbReference type="SUPFAM" id="SSF48403">
    <property type="entry name" value="Ankyrin repeat"/>
    <property type="match status" value="1"/>
</dbReference>
<evidence type="ECO:0000313" key="5">
    <source>
        <dbReference type="EMBL" id="KAL1886818.1"/>
    </source>
</evidence>
<dbReference type="InterPro" id="IPR056884">
    <property type="entry name" value="NPHP3-like_N"/>
</dbReference>
<dbReference type="EMBL" id="JAVDPF010000001">
    <property type="protein sequence ID" value="KAL1886818.1"/>
    <property type="molecule type" value="Genomic_DNA"/>
</dbReference>
<dbReference type="InterPro" id="IPR054471">
    <property type="entry name" value="GPIID_WHD"/>
</dbReference>
<comment type="caution">
    <text evidence="5">The sequence shown here is derived from an EMBL/GenBank/DDBJ whole genome shotgun (WGS) entry which is preliminary data.</text>
</comment>
<dbReference type="PANTHER" id="PTHR10039">
    <property type="entry name" value="AMELOGENIN"/>
    <property type="match status" value="1"/>
</dbReference>
<dbReference type="PROSITE" id="PS50088">
    <property type="entry name" value="ANK_REPEAT"/>
    <property type="match status" value="1"/>
</dbReference>
<dbReference type="InterPro" id="IPR058925">
    <property type="entry name" value="zf-C2H2_AcuF"/>
</dbReference>
<dbReference type="Proteomes" id="UP001583193">
    <property type="component" value="Unassembled WGS sequence"/>
</dbReference>
<dbReference type="SMART" id="SM00248">
    <property type="entry name" value="ANK"/>
    <property type="match status" value="2"/>
</dbReference>
<reference evidence="5 6" key="1">
    <citation type="journal article" date="2024" name="IMA Fungus">
        <title>IMA Genome - F19 : A genome assembly and annotation guide to empower mycologists, including annotated draft genome sequences of Ceratocystis pirilliformis, Diaporthe australafricana, Fusarium ophioides, Paecilomyces lecythidis, and Sporothrix stenoceras.</title>
        <authorList>
            <person name="Aylward J."/>
            <person name="Wilson A.M."/>
            <person name="Visagie C.M."/>
            <person name="Spraker J."/>
            <person name="Barnes I."/>
            <person name="Buitendag C."/>
            <person name="Ceriani C."/>
            <person name="Del Mar Angel L."/>
            <person name="du Plessis D."/>
            <person name="Fuchs T."/>
            <person name="Gasser K."/>
            <person name="Kramer D."/>
            <person name="Li W."/>
            <person name="Munsamy K."/>
            <person name="Piso A."/>
            <person name="Price J.L."/>
            <person name="Sonnekus B."/>
            <person name="Thomas C."/>
            <person name="van der Nest A."/>
            <person name="van Dijk A."/>
            <person name="van Heerden A."/>
            <person name="van Vuuren N."/>
            <person name="Yilmaz N."/>
            <person name="Duong T.A."/>
            <person name="van der Merwe N.A."/>
            <person name="Wingfield M.J."/>
            <person name="Wingfield B.D."/>
        </authorList>
    </citation>
    <scope>NUCLEOTIDE SEQUENCE [LARGE SCALE GENOMIC DNA]</scope>
    <source>
        <strain evidence="5 6">CMW 18167</strain>
    </source>
</reference>
<evidence type="ECO:0000256" key="2">
    <source>
        <dbReference type="PROSITE-ProRule" id="PRU00023"/>
    </source>
</evidence>
<keyword evidence="1" id="KW-0677">Repeat</keyword>
<protein>
    <recommendedName>
        <fullName evidence="4">C2H2-type domain-containing protein</fullName>
    </recommendedName>
</protein>
<dbReference type="PANTHER" id="PTHR10039:SF16">
    <property type="entry name" value="GPI INOSITOL-DEACYLASE"/>
    <property type="match status" value="1"/>
</dbReference>
<keyword evidence="6" id="KW-1185">Reference proteome</keyword>
<feature type="compositionally biased region" description="Polar residues" evidence="3">
    <location>
        <begin position="788"/>
        <end position="799"/>
    </location>
</feature>
<dbReference type="InterPro" id="IPR013087">
    <property type="entry name" value="Znf_C2H2_type"/>
</dbReference>
<dbReference type="Pfam" id="PF24883">
    <property type="entry name" value="NPHP3_N"/>
    <property type="match status" value="1"/>
</dbReference>
<dbReference type="Pfam" id="PF26082">
    <property type="entry name" value="zf-C2H2_AcuF"/>
    <property type="match status" value="1"/>
</dbReference>
<evidence type="ECO:0000256" key="1">
    <source>
        <dbReference type="ARBA" id="ARBA00022737"/>
    </source>
</evidence>
<proteinExistence type="predicted"/>
<dbReference type="Gene3D" id="3.40.50.300">
    <property type="entry name" value="P-loop containing nucleotide triphosphate hydrolases"/>
    <property type="match status" value="1"/>
</dbReference>
<dbReference type="SUPFAM" id="SSF52540">
    <property type="entry name" value="P-loop containing nucleoside triphosphate hydrolases"/>
    <property type="match status" value="1"/>
</dbReference>
<dbReference type="InterPro" id="IPR036770">
    <property type="entry name" value="Ankyrin_rpt-contain_sf"/>
</dbReference>
<dbReference type="InterPro" id="IPR002110">
    <property type="entry name" value="Ankyrin_rpt"/>
</dbReference>
<dbReference type="SMART" id="SM00355">
    <property type="entry name" value="ZnF_C2H2"/>
    <property type="match status" value="3"/>
</dbReference>
<evidence type="ECO:0000313" key="6">
    <source>
        <dbReference type="Proteomes" id="UP001583193"/>
    </source>
</evidence>
<accession>A0ABR3YF95</accession>
<dbReference type="Pfam" id="PF12796">
    <property type="entry name" value="Ank_2"/>
    <property type="match status" value="1"/>
</dbReference>
<gene>
    <name evidence="5" type="ORF">Plec18167_000753</name>
</gene>
<dbReference type="Gene3D" id="1.25.40.20">
    <property type="entry name" value="Ankyrin repeat-containing domain"/>
    <property type="match status" value="1"/>
</dbReference>